<organism evidence="1 2">
    <name type="scientific">Acaulospora colombiana</name>
    <dbReference type="NCBI Taxonomy" id="27376"/>
    <lineage>
        <taxon>Eukaryota</taxon>
        <taxon>Fungi</taxon>
        <taxon>Fungi incertae sedis</taxon>
        <taxon>Mucoromycota</taxon>
        <taxon>Glomeromycotina</taxon>
        <taxon>Glomeromycetes</taxon>
        <taxon>Diversisporales</taxon>
        <taxon>Acaulosporaceae</taxon>
        <taxon>Acaulospora</taxon>
    </lineage>
</organism>
<dbReference type="Proteomes" id="UP000789525">
    <property type="component" value="Unassembled WGS sequence"/>
</dbReference>
<gene>
    <name evidence="1" type="ORF">ACOLOM_LOCUS13575</name>
</gene>
<dbReference type="EMBL" id="CAJVPT010062997">
    <property type="protein sequence ID" value="CAG8767888.1"/>
    <property type="molecule type" value="Genomic_DNA"/>
</dbReference>
<sequence length="122" mass="14094">MSETRDSTLCFRNARELNTKEEYGESSSVDFERNTCFEIAPDYNRRVERVCRSEKFGCEKDLDSNSEKITDPISDSIETDNINENFTNTHDDRMCRICFAGPEEEDNLGRLISPCLCKGTMR</sequence>
<evidence type="ECO:0000313" key="2">
    <source>
        <dbReference type="Proteomes" id="UP000789525"/>
    </source>
</evidence>
<name>A0ACA9QX62_9GLOM</name>
<proteinExistence type="predicted"/>
<accession>A0ACA9QX62</accession>
<keyword evidence="2" id="KW-1185">Reference proteome</keyword>
<evidence type="ECO:0000313" key="1">
    <source>
        <dbReference type="EMBL" id="CAG8767888.1"/>
    </source>
</evidence>
<feature type="non-terminal residue" evidence="1">
    <location>
        <position position="122"/>
    </location>
</feature>
<protein>
    <submittedName>
        <fullName evidence="1">14672_t:CDS:1</fullName>
    </submittedName>
</protein>
<reference evidence="1" key="1">
    <citation type="submission" date="2021-06" db="EMBL/GenBank/DDBJ databases">
        <authorList>
            <person name="Kallberg Y."/>
            <person name="Tangrot J."/>
            <person name="Rosling A."/>
        </authorList>
    </citation>
    <scope>NUCLEOTIDE SEQUENCE</scope>
    <source>
        <strain evidence="1">CL356</strain>
    </source>
</reference>
<comment type="caution">
    <text evidence="1">The sequence shown here is derived from an EMBL/GenBank/DDBJ whole genome shotgun (WGS) entry which is preliminary data.</text>
</comment>